<evidence type="ECO:0000313" key="3">
    <source>
        <dbReference type="Proteomes" id="UP000886803"/>
    </source>
</evidence>
<proteinExistence type="predicted"/>
<dbReference type="AlphaFoldDB" id="A0A9D2M5H1"/>
<sequence>MQDRDLRRAAARRAALIIGGMVLALAAVYIAIQLYAILGRTYRTETAIAATMSDSVTVDGVVLFDAVNVEGSGDLGYLVADGERVTAGTVIAERYTDASQGPLRERLDRLERILNLLTTSENSVGSDLSLLTTQTANALYNLLDQLDTASYTGMADAIDDFLLAQNRLQISTGQASDFSATIAALTAERDGVAAQLEGLETVTASQNGYFISADAALPLDLDEETVQNDSAAELQALLQTEIPTAGEGLAGRIASGFAWRFYGVCDLDTAARFDGVTSVQISVPGKQEEPLDATVTAVETDEEAGLAKLTIECQTINANVLRLGQETAQIDLHTYEGIRVNRQALHIVDGERGVYVKYGNLQRFRKITILFEDENYLLVPADGQVGTDNEVRLYDEVIVEGPNLQDGGLI</sequence>
<comment type="caution">
    <text evidence="2">The sequence shown here is derived from an EMBL/GenBank/DDBJ whole genome shotgun (WGS) entry which is preliminary data.</text>
</comment>
<dbReference type="Proteomes" id="UP000886803">
    <property type="component" value="Unassembled WGS sequence"/>
</dbReference>
<evidence type="ECO:0000313" key="2">
    <source>
        <dbReference type="EMBL" id="HJB41170.1"/>
    </source>
</evidence>
<name>A0A9D2M5H1_9FIRM</name>
<evidence type="ECO:0008006" key="4">
    <source>
        <dbReference type="Google" id="ProtNLM"/>
    </source>
</evidence>
<protein>
    <recommendedName>
        <fullName evidence="4">HlyD family secretion protein</fullName>
    </recommendedName>
</protein>
<keyword evidence="1" id="KW-1133">Transmembrane helix</keyword>
<dbReference type="EMBL" id="DWYG01000015">
    <property type="protein sequence ID" value="HJB41170.1"/>
    <property type="molecule type" value="Genomic_DNA"/>
</dbReference>
<gene>
    <name evidence="2" type="ORF">H9945_01570</name>
</gene>
<organism evidence="2 3">
    <name type="scientific">Candidatus Gemmiger avicola</name>
    <dbReference type="NCBI Taxonomy" id="2838605"/>
    <lineage>
        <taxon>Bacteria</taxon>
        <taxon>Bacillati</taxon>
        <taxon>Bacillota</taxon>
        <taxon>Clostridia</taxon>
        <taxon>Eubacteriales</taxon>
        <taxon>Gemmiger</taxon>
    </lineage>
</organism>
<feature type="transmembrane region" description="Helical" evidence="1">
    <location>
        <begin position="14"/>
        <end position="38"/>
    </location>
</feature>
<reference evidence="2" key="2">
    <citation type="submission" date="2021-04" db="EMBL/GenBank/DDBJ databases">
        <authorList>
            <person name="Gilroy R."/>
        </authorList>
    </citation>
    <scope>NUCLEOTIDE SEQUENCE</scope>
    <source>
        <strain evidence="2">ChiBcec8-13705</strain>
    </source>
</reference>
<keyword evidence="1" id="KW-0812">Transmembrane</keyword>
<keyword evidence="1" id="KW-0472">Membrane</keyword>
<reference evidence="2" key="1">
    <citation type="journal article" date="2021" name="PeerJ">
        <title>Extensive microbial diversity within the chicken gut microbiome revealed by metagenomics and culture.</title>
        <authorList>
            <person name="Gilroy R."/>
            <person name="Ravi A."/>
            <person name="Getino M."/>
            <person name="Pursley I."/>
            <person name="Horton D.L."/>
            <person name="Alikhan N.F."/>
            <person name="Baker D."/>
            <person name="Gharbi K."/>
            <person name="Hall N."/>
            <person name="Watson M."/>
            <person name="Adriaenssens E.M."/>
            <person name="Foster-Nyarko E."/>
            <person name="Jarju S."/>
            <person name="Secka A."/>
            <person name="Antonio M."/>
            <person name="Oren A."/>
            <person name="Chaudhuri R.R."/>
            <person name="La Ragione R."/>
            <person name="Hildebrand F."/>
            <person name="Pallen M.J."/>
        </authorList>
    </citation>
    <scope>NUCLEOTIDE SEQUENCE</scope>
    <source>
        <strain evidence="2">ChiBcec8-13705</strain>
    </source>
</reference>
<accession>A0A9D2M5H1</accession>
<evidence type="ECO:0000256" key="1">
    <source>
        <dbReference type="SAM" id="Phobius"/>
    </source>
</evidence>